<keyword evidence="2" id="KW-1185">Reference proteome</keyword>
<name>A0A8H6JKS4_9PEZI</name>
<gene>
    <name evidence="1" type="ORF">CPLU01_14409</name>
</gene>
<protein>
    <recommendedName>
        <fullName evidence="3">Protein kinase domain-containing protein</fullName>
    </recommendedName>
</protein>
<comment type="caution">
    <text evidence="1">The sequence shown here is derived from an EMBL/GenBank/DDBJ whole genome shotgun (WGS) entry which is preliminary data.</text>
</comment>
<dbReference type="EMBL" id="WIGO01000381">
    <property type="protein sequence ID" value="KAF6814421.1"/>
    <property type="molecule type" value="Genomic_DNA"/>
</dbReference>
<dbReference type="Proteomes" id="UP000654918">
    <property type="component" value="Unassembled WGS sequence"/>
</dbReference>
<accession>A0A8H6JKS4</accession>
<sequence>MRLPQHPNIVPFDRVVVDELDGNAIGFTSVYIPGGTLDANPSRVFKLKWLQQLTRVVDDLNLKHGIMHQDISDFNHSARIGTGGHSNDRDDVMGVIFILYEIITSDEHFREVLHDSQNPADIQTMRIWPPHPGSLLDHPVEEYRSFLDRWVKGRQEGTRISVYTEAPEPLEWPPFPDDPVKQSLFPAKKDGSARVLIPGWLYIRRIERRKGITRRFLDWQRPPQGKVTLDMSS</sequence>
<dbReference type="InterPro" id="IPR011009">
    <property type="entry name" value="Kinase-like_dom_sf"/>
</dbReference>
<proteinExistence type="predicted"/>
<evidence type="ECO:0008006" key="3">
    <source>
        <dbReference type="Google" id="ProtNLM"/>
    </source>
</evidence>
<evidence type="ECO:0000313" key="2">
    <source>
        <dbReference type="Proteomes" id="UP000654918"/>
    </source>
</evidence>
<reference evidence="1" key="1">
    <citation type="journal article" date="2020" name="Phytopathology">
        <title>Genome Sequence Resources of Colletotrichum truncatum, C. plurivorum, C. musicola, and C. sojae: Four Species Pathogenic to Soybean (Glycine max).</title>
        <authorList>
            <person name="Rogerio F."/>
            <person name="Boufleur T.R."/>
            <person name="Ciampi-Guillardi M."/>
            <person name="Sukno S.A."/>
            <person name="Thon M.R."/>
            <person name="Massola Junior N.S."/>
            <person name="Baroncelli R."/>
        </authorList>
    </citation>
    <scope>NUCLEOTIDE SEQUENCE</scope>
    <source>
        <strain evidence="1">LFN00145</strain>
    </source>
</reference>
<dbReference type="SUPFAM" id="SSF56112">
    <property type="entry name" value="Protein kinase-like (PK-like)"/>
    <property type="match status" value="1"/>
</dbReference>
<evidence type="ECO:0000313" key="1">
    <source>
        <dbReference type="EMBL" id="KAF6814421.1"/>
    </source>
</evidence>
<dbReference type="AlphaFoldDB" id="A0A8H6JKS4"/>
<organism evidence="1 2">
    <name type="scientific">Colletotrichum plurivorum</name>
    <dbReference type="NCBI Taxonomy" id="2175906"/>
    <lineage>
        <taxon>Eukaryota</taxon>
        <taxon>Fungi</taxon>
        <taxon>Dikarya</taxon>
        <taxon>Ascomycota</taxon>
        <taxon>Pezizomycotina</taxon>
        <taxon>Sordariomycetes</taxon>
        <taxon>Hypocreomycetidae</taxon>
        <taxon>Glomerellales</taxon>
        <taxon>Glomerellaceae</taxon>
        <taxon>Colletotrichum</taxon>
        <taxon>Colletotrichum orchidearum species complex</taxon>
    </lineage>
</organism>